<evidence type="ECO:0000313" key="3">
    <source>
        <dbReference type="EMBL" id="HIZ75288.1"/>
    </source>
</evidence>
<organism evidence="3 4">
    <name type="scientific">Candidatus Mediterraneibacter stercoravium</name>
    <dbReference type="NCBI Taxonomy" id="2838685"/>
    <lineage>
        <taxon>Bacteria</taxon>
        <taxon>Bacillati</taxon>
        <taxon>Bacillota</taxon>
        <taxon>Clostridia</taxon>
        <taxon>Lachnospirales</taxon>
        <taxon>Lachnospiraceae</taxon>
        <taxon>Mediterraneibacter</taxon>
    </lineage>
</organism>
<sequence>MANVIAVIILVILVGSAVAYIINAKKKGVKCIGCPAGGNCPGSGKMPKKKLEGRVIGRKMMKISGMNCAHCATDVTMILNQIDGVRAEVNLAKGSAKISYDRTVGDDVLRNAVEKIGYHVTSIS</sequence>
<dbReference type="Gene3D" id="3.30.70.100">
    <property type="match status" value="1"/>
</dbReference>
<dbReference type="PROSITE" id="PS50846">
    <property type="entry name" value="HMA_2"/>
    <property type="match status" value="1"/>
</dbReference>
<evidence type="ECO:0000256" key="1">
    <source>
        <dbReference type="ARBA" id="ARBA00022723"/>
    </source>
</evidence>
<dbReference type="Pfam" id="PF00403">
    <property type="entry name" value="HMA"/>
    <property type="match status" value="1"/>
</dbReference>
<dbReference type="SUPFAM" id="SSF55008">
    <property type="entry name" value="HMA, heavy metal-associated domain"/>
    <property type="match status" value="1"/>
</dbReference>
<comment type="caution">
    <text evidence="3">The sequence shown here is derived from an EMBL/GenBank/DDBJ whole genome shotgun (WGS) entry which is preliminary data.</text>
</comment>
<accession>A0A9D2G9U5</accession>
<dbReference type="InterPro" id="IPR017969">
    <property type="entry name" value="Heavy-metal-associated_CS"/>
</dbReference>
<name>A0A9D2G9U5_9FIRM</name>
<reference evidence="3" key="2">
    <citation type="submission" date="2021-04" db="EMBL/GenBank/DDBJ databases">
        <authorList>
            <person name="Gilroy R."/>
        </authorList>
    </citation>
    <scope>NUCLEOTIDE SEQUENCE</scope>
    <source>
        <strain evidence="3">CHK196-3914</strain>
    </source>
</reference>
<evidence type="ECO:0000259" key="2">
    <source>
        <dbReference type="PROSITE" id="PS50846"/>
    </source>
</evidence>
<dbReference type="Proteomes" id="UP000824116">
    <property type="component" value="Unassembled WGS sequence"/>
</dbReference>
<gene>
    <name evidence="3" type="ORF">H9723_08635</name>
</gene>
<feature type="domain" description="HMA" evidence="2">
    <location>
        <begin position="57"/>
        <end position="121"/>
    </location>
</feature>
<dbReference type="CDD" id="cd00371">
    <property type="entry name" value="HMA"/>
    <property type="match status" value="1"/>
</dbReference>
<evidence type="ECO:0000313" key="4">
    <source>
        <dbReference type="Proteomes" id="UP000824116"/>
    </source>
</evidence>
<keyword evidence="1" id="KW-0479">Metal-binding</keyword>
<dbReference type="AlphaFoldDB" id="A0A9D2G9U5"/>
<dbReference type="GO" id="GO:0046872">
    <property type="term" value="F:metal ion binding"/>
    <property type="evidence" value="ECO:0007669"/>
    <property type="project" value="UniProtKB-KW"/>
</dbReference>
<reference evidence="3" key="1">
    <citation type="journal article" date="2021" name="PeerJ">
        <title>Extensive microbial diversity within the chicken gut microbiome revealed by metagenomics and culture.</title>
        <authorList>
            <person name="Gilroy R."/>
            <person name="Ravi A."/>
            <person name="Getino M."/>
            <person name="Pursley I."/>
            <person name="Horton D.L."/>
            <person name="Alikhan N.F."/>
            <person name="Baker D."/>
            <person name="Gharbi K."/>
            <person name="Hall N."/>
            <person name="Watson M."/>
            <person name="Adriaenssens E.M."/>
            <person name="Foster-Nyarko E."/>
            <person name="Jarju S."/>
            <person name="Secka A."/>
            <person name="Antonio M."/>
            <person name="Oren A."/>
            <person name="Chaudhuri R.R."/>
            <person name="La Ragione R."/>
            <person name="Hildebrand F."/>
            <person name="Pallen M.J."/>
        </authorList>
    </citation>
    <scope>NUCLEOTIDE SEQUENCE</scope>
    <source>
        <strain evidence="3">CHK196-3914</strain>
    </source>
</reference>
<dbReference type="EMBL" id="DXAY01000200">
    <property type="protein sequence ID" value="HIZ75288.1"/>
    <property type="molecule type" value="Genomic_DNA"/>
</dbReference>
<dbReference type="InterPro" id="IPR036163">
    <property type="entry name" value="HMA_dom_sf"/>
</dbReference>
<protein>
    <submittedName>
        <fullName evidence="3">Heavy-metal-associated domain-containing protein</fullName>
    </submittedName>
</protein>
<proteinExistence type="predicted"/>
<dbReference type="InterPro" id="IPR006121">
    <property type="entry name" value="HMA_dom"/>
</dbReference>
<dbReference type="PROSITE" id="PS01047">
    <property type="entry name" value="HMA_1"/>
    <property type="match status" value="1"/>
</dbReference>